<dbReference type="AlphaFoldDB" id="A0A940DTT9"/>
<keyword evidence="5" id="KW-0472">Membrane</keyword>
<evidence type="ECO:0000256" key="1">
    <source>
        <dbReference type="ARBA" id="ARBA00004571"/>
    </source>
</evidence>
<keyword evidence="4" id="KW-0812">Transmembrane</keyword>
<comment type="caution">
    <text evidence="8">The sequence shown here is derived from an EMBL/GenBank/DDBJ whole genome shotgun (WGS) entry which is preliminary data.</text>
</comment>
<dbReference type="GO" id="GO:0015344">
    <property type="term" value="F:siderophore uptake transmembrane transporter activity"/>
    <property type="evidence" value="ECO:0007669"/>
    <property type="project" value="TreeGrafter"/>
</dbReference>
<reference evidence="8" key="2">
    <citation type="journal article" date="2021" name="PeerJ">
        <title>Extensive microbial diversity within the chicken gut microbiome revealed by metagenomics and culture.</title>
        <authorList>
            <person name="Gilroy R."/>
            <person name="Ravi A."/>
            <person name="Getino M."/>
            <person name="Pursley I."/>
            <person name="Horton D.L."/>
            <person name="Alikhan N.F."/>
            <person name="Baker D."/>
            <person name="Gharbi K."/>
            <person name="Hall N."/>
            <person name="Watson M."/>
            <person name="Adriaenssens E.M."/>
            <person name="Foster-Nyarko E."/>
            <person name="Jarju S."/>
            <person name="Secka A."/>
            <person name="Antonio M."/>
            <person name="Oren A."/>
            <person name="Chaudhuri R.R."/>
            <person name="La Ragione R."/>
            <person name="Hildebrand F."/>
            <person name="Pallen M.J."/>
        </authorList>
    </citation>
    <scope>NUCLEOTIDE SEQUENCE</scope>
    <source>
        <strain evidence="8">G3-8215</strain>
    </source>
</reference>
<dbReference type="InterPro" id="IPR057601">
    <property type="entry name" value="Oar-like_b-barrel"/>
</dbReference>
<keyword evidence="8" id="KW-0675">Receptor</keyword>
<keyword evidence="3" id="KW-1134">Transmembrane beta strand</keyword>
<evidence type="ECO:0000313" key="9">
    <source>
        <dbReference type="Proteomes" id="UP000725002"/>
    </source>
</evidence>
<evidence type="ECO:0000256" key="2">
    <source>
        <dbReference type="ARBA" id="ARBA00022448"/>
    </source>
</evidence>
<evidence type="ECO:0000256" key="3">
    <source>
        <dbReference type="ARBA" id="ARBA00022452"/>
    </source>
</evidence>
<dbReference type="Pfam" id="PF13620">
    <property type="entry name" value="CarboxypepD_reg"/>
    <property type="match status" value="1"/>
</dbReference>
<evidence type="ECO:0000256" key="6">
    <source>
        <dbReference type="ARBA" id="ARBA00023237"/>
    </source>
</evidence>
<comment type="subcellular location">
    <subcellularLocation>
        <location evidence="1">Cell outer membrane</location>
        <topology evidence="1">Multi-pass membrane protein</topology>
    </subcellularLocation>
</comment>
<dbReference type="Proteomes" id="UP000725002">
    <property type="component" value="Unassembled WGS sequence"/>
</dbReference>
<evidence type="ECO:0000256" key="4">
    <source>
        <dbReference type="ARBA" id="ARBA00022692"/>
    </source>
</evidence>
<name>A0A940DTT9_9BACT</name>
<dbReference type="PANTHER" id="PTHR30069">
    <property type="entry name" value="TONB-DEPENDENT OUTER MEMBRANE RECEPTOR"/>
    <property type="match status" value="1"/>
</dbReference>
<evidence type="ECO:0000313" key="8">
    <source>
        <dbReference type="EMBL" id="MBO8484680.1"/>
    </source>
</evidence>
<dbReference type="PANTHER" id="PTHR30069:SF46">
    <property type="entry name" value="OAR PROTEIN"/>
    <property type="match status" value="1"/>
</dbReference>
<organism evidence="8 9">
    <name type="scientific">Candidatus Cryptobacteroides avicola</name>
    <dbReference type="NCBI Taxonomy" id="2840757"/>
    <lineage>
        <taxon>Bacteria</taxon>
        <taxon>Pseudomonadati</taxon>
        <taxon>Bacteroidota</taxon>
        <taxon>Bacteroidia</taxon>
        <taxon>Bacteroidales</taxon>
        <taxon>Candidatus Cryptobacteroides</taxon>
    </lineage>
</organism>
<reference evidence="8" key="1">
    <citation type="submission" date="2020-10" db="EMBL/GenBank/DDBJ databases">
        <authorList>
            <person name="Gilroy R."/>
        </authorList>
    </citation>
    <scope>NUCLEOTIDE SEQUENCE</scope>
    <source>
        <strain evidence="8">G3-8215</strain>
    </source>
</reference>
<gene>
    <name evidence="8" type="ORF">IAB75_11320</name>
</gene>
<accession>A0A940DTT9</accession>
<dbReference type="SUPFAM" id="SSF49464">
    <property type="entry name" value="Carboxypeptidase regulatory domain-like"/>
    <property type="match status" value="1"/>
</dbReference>
<sequence length="1083" mass="120599">MKQTVTGFLLALAALFVGGGILSAQVTTSSLNGLVADEAGVPVVGVAVLATHEPSGTIYTVITNEDGRYTINGMRSGGPYSVEFSCLGYQPMTYTEVTLQLAETFSLNVTMKEDSEMLSEAVIVASAASKFVAEKTGASTNISNRQMSALPTVNRSIEDVTRLSPYGGNGMSFAGTDGRTANFTVDGANFNNNFGLNDGLPGGGSPISIDAIEEVQVVISPYDVRQTNFIGGGVNAITKSGTNTFKGTAYIYHRNENMRGNAVEGQDIAGARDRDRMTTYGATLGGPIIKNKLFFFVNYEYSKTPTVVNRWRASVDGKRDADAYISRTTVADMEKVSKHLKDNYGYDTGSFTDFPADESNQKILVRLDWNIAQNHHLAVRYNYTLNKGWNSPNASSSDCKTRTVDARMSQYSMSFANSMYSMDNIVHSVSLDLNSRINDNLSNQLLATFSKLDDVRGTNSSVFPFVDILDGTDNIRPYMSFGYELFTYNNAVHNTVANVRDDITYYVGTHKITAGASYEYQMADNSYMRNGTGYYRYRSLQDFLTEAEPETVCLTYGYGDDNNPAARVRFHKVGVYAQDEWTPNDKFMLSYGIRLDGLFFSNKDIMTNNAILDLDYNGRHVDTGLWPSGKVSVSPRVGFTWDIFGDKSFKFRGGTGLFSGRLPLVFFTNMPTNSGMVQNNVKIQVGDKLLQKFAGNFITDPTALKNFLHEQDPDKFPLTISPEDGVVGSSFAAVDRKFKMPQVWKTSVALDYAFPTSFPMSITGEFIFNKTVNGVCMSNWNVMPVDGFTRLNGPDNRPIYPANHKYTGTDAFVLTNTNKGYGYSANIMFNMSPVEGLDFTASYTHLVSKELTGMPGSDASSAFTYVPTVDGPNNPILHNSQYVTPDRFFASLTYRDKCNNTFSLFYETWRGGYNYSYMFDGDFNGDGYNYDAIYIPNTKDELKFVSDDDRDRFWAYVENDKYLSKHKGKYAEAYSVYSPWVHRLDFHYAHDFKVRIGKTTNTLQLSVDIKNLLNIFNSSWGVMKYMNPDLNSGRILTCDHIDAEGVPVFSTPKAVSANTPVWTYYHDLGQCWYAQVGIKYMFN</sequence>
<dbReference type="Gene3D" id="2.60.40.1120">
    <property type="entry name" value="Carboxypeptidase-like, regulatory domain"/>
    <property type="match status" value="1"/>
</dbReference>
<evidence type="ECO:0000259" key="7">
    <source>
        <dbReference type="Pfam" id="PF25183"/>
    </source>
</evidence>
<dbReference type="Pfam" id="PF25183">
    <property type="entry name" value="OMP_b-brl_4"/>
    <property type="match status" value="1"/>
</dbReference>
<dbReference type="InterPro" id="IPR036942">
    <property type="entry name" value="Beta-barrel_TonB_sf"/>
</dbReference>
<dbReference type="EMBL" id="JADILV010000082">
    <property type="protein sequence ID" value="MBO8484680.1"/>
    <property type="molecule type" value="Genomic_DNA"/>
</dbReference>
<dbReference type="SUPFAM" id="SSF56935">
    <property type="entry name" value="Porins"/>
    <property type="match status" value="1"/>
</dbReference>
<keyword evidence="6" id="KW-0998">Cell outer membrane</keyword>
<dbReference type="Gene3D" id="2.40.170.20">
    <property type="entry name" value="TonB-dependent receptor, beta-barrel domain"/>
    <property type="match status" value="1"/>
</dbReference>
<protein>
    <submittedName>
        <fullName evidence="8">TonB-dependent receptor</fullName>
    </submittedName>
</protein>
<evidence type="ECO:0000256" key="5">
    <source>
        <dbReference type="ARBA" id="ARBA00023136"/>
    </source>
</evidence>
<dbReference type="GO" id="GO:0009279">
    <property type="term" value="C:cell outer membrane"/>
    <property type="evidence" value="ECO:0007669"/>
    <property type="project" value="UniProtKB-SubCell"/>
</dbReference>
<dbReference type="InterPro" id="IPR008969">
    <property type="entry name" value="CarboxyPept-like_regulatory"/>
</dbReference>
<dbReference type="GO" id="GO:0044718">
    <property type="term" value="P:siderophore transmembrane transport"/>
    <property type="evidence" value="ECO:0007669"/>
    <property type="project" value="TreeGrafter"/>
</dbReference>
<dbReference type="InterPro" id="IPR039426">
    <property type="entry name" value="TonB-dep_rcpt-like"/>
</dbReference>
<proteinExistence type="predicted"/>
<feature type="domain" description="TonB-dependent transporter Oar-like beta-barrel" evidence="7">
    <location>
        <begin position="237"/>
        <end position="895"/>
    </location>
</feature>
<keyword evidence="2" id="KW-0813">Transport</keyword>